<proteinExistence type="predicted"/>
<comment type="caution">
    <text evidence="3">The sequence shown here is derived from an EMBL/GenBank/DDBJ whole genome shotgun (WGS) entry which is preliminary data.</text>
</comment>
<feature type="transmembrane region" description="Helical" evidence="1">
    <location>
        <begin position="285"/>
        <end position="302"/>
    </location>
</feature>
<dbReference type="InterPro" id="IPR037185">
    <property type="entry name" value="EmrE-like"/>
</dbReference>
<keyword evidence="1" id="KW-0812">Transmembrane</keyword>
<keyword evidence="1" id="KW-0472">Membrane</keyword>
<name>A0A1G2PGA5_9BACT</name>
<dbReference type="Pfam" id="PF00892">
    <property type="entry name" value="EamA"/>
    <property type="match status" value="1"/>
</dbReference>
<dbReference type="SUPFAM" id="SSF103481">
    <property type="entry name" value="Multidrug resistance efflux transporter EmrE"/>
    <property type="match status" value="1"/>
</dbReference>
<dbReference type="Proteomes" id="UP000176965">
    <property type="component" value="Unassembled WGS sequence"/>
</dbReference>
<feature type="transmembrane region" description="Helical" evidence="1">
    <location>
        <begin position="95"/>
        <end position="115"/>
    </location>
</feature>
<evidence type="ECO:0000313" key="4">
    <source>
        <dbReference type="Proteomes" id="UP000176965"/>
    </source>
</evidence>
<feature type="transmembrane region" description="Helical" evidence="1">
    <location>
        <begin position="153"/>
        <end position="174"/>
    </location>
</feature>
<dbReference type="AlphaFoldDB" id="A0A1G2PGA5"/>
<evidence type="ECO:0000256" key="1">
    <source>
        <dbReference type="SAM" id="Phobius"/>
    </source>
</evidence>
<feature type="transmembrane region" description="Helical" evidence="1">
    <location>
        <begin position="6"/>
        <end position="25"/>
    </location>
</feature>
<dbReference type="EMBL" id="MHSQ01000027">
    <property type="protein sequence ID" value="OHA46799.1"/>
    <property type="molecule type" value="Genomic_DNA"/>
</dbReference>
<feature type="transmembrane region" description="Helical" evidence="1">
    <location>
        <begin position="67"/>
        <end position="88"/>
    </location>
</feature>
<evidence type="ECO:0000313" key="3">
    <source>
        <dbReference type="EMBL" id="OHA46799.1"/>
    </source>
</evidence>
<evidence type="ECO:0000259" key="2">
    <source>
        <dbReference type="Pfam" id="PF00892"/>
    </source>
</evidence>
<reference evidence="3 4" key="1">
    <citation type="journal article" date="2016" name="Nat. Commun.">
        <title>Thousands of microbial genomes shed light on interconnected biogeochemical processes in an aquifer system.</title>
        <authorList>
            <person name="Anantharaman K."/>
            <person name="Brown C.T."/>
            <person name="Hug L.A."/>
            <person name="Sharon I."/>
            <person name="Castelle C.J."/>
            <person name="Probst A.J."/>
            <person name="Thomas B.C."/>
            <person name="Singh A."/>
            <person name="Wilkins M.J."/>
            <person name="Karaoz U."/>
            <person name="Brodie E.L."/>
            <person name="Williams K.H."/>
            <person name="Hubbard S.S."/>
            <person name="Banfield J.F."/>
        </authorList>
    </citation>
    <scope>NUCLEOTIDE SEQUENCE [LARGE SCALE GENOMIC DNA]</scope>
</reference>
<gene>
    <name evidence="3" type="ORF">A2541_01300</name>
</gene>
<feature type="transmembrane region" description="Helical" evidence="1">
    <location>
        <begin position="180"/>
        <end position="202"/>
    </location>
</feature>
<dbReference type="GO" id="GO:0016020">
    <property type="term" value="C:membrane"/>
    <property type="evidence" value="ECO:0007669"/>
    <property type="project" value="InterPro"/>
</dbReference>
<dbReference type="STRING" id="1802338.A2541_01300"/>
<dbReference type="InterPro" id="IPR000620">
    <property type="entry name" value="EamA_dom"/>
</dbReference>
<dbReference type="PANTHER" id="PTHR22911">
    <property type="entry name" value="ACYL-MALONYL CONDENSING ENZYME-RELATED"/>
    <property type="match status" value="1"/>
</dbReference>
<feature type="transmembrane region" description="Helical" evidence="1">
    <location>
        <begin position="255"/>
        <end position="273"/>
    </location>
</feature>
<dbReference type="Gene3D" id="1.10.3730.20">
    <property type="match status" value="1"/>
</dbReference>
<feature type="transmembrane region" description="Helical" evidence="1">
    <location>
        <begin position="121"/>
        <end position="141"/>
    </location>
</feature>
<keyword evidence="1" id="KW-1133">Transmembrane helix</keyword>
<feature type="domain" description="EamA" evidence="2">
    <location>
        <begin position="2"/>
        <end position="138"/>
    </location>
</feature>
<protein>
    <recommendedName>
        <fullName evidence="2">EamA domain-containing protein</fullName>
    </recommendedName>
</protein>
<feature type="transmembrane region" description="Helical" evidence="1">
    <location>
        <begin position="37"/>
        <end position="55"/>
    </location>
</feature>
<feature type="transmembrane region" description="Helical" evidence="1">
    <location>
        <begin position="223"/>
        <end position="249"/>
    </location>
</feature>
<accession>A0A1G2PGA5</accession>
<sequence>MTWFLIALIGPILWAVVNHIDKYLLSDRFKGSNVGALMLFSTLLCFVILPVFYFINSDIFSPSVFNIIILIVVGLLTGLAMLPYMYALDQDESSIVVPLFQLIPIWGYFLAFVMLGETLNWVQMVGCLLIIFGSIVITLEEDADEKIKFKKRTILLMLLSTVLIAVYETLFKFVAVDAGFVISTFWEQVGLLLIGIILFIFFKNYRVGFFNLLKTQGKKIISLNIGSESLSIIGNLATNFALIIAPVALVLTVNGFQPLFVFIYGVIFTLLFPKFCHEKLSKKHLVQKIISILVIIVGSILISK</sequence>
<organism evidence="3 4">
    <name type="scientific">Candidatus Taylorbacteria bacterium RIFOXYD2_FULL_36_9</name>
    <dbReference type="NCBI Taxonomy" id="1802338"/>
    <lineage>
        <taxon>Bacteria</taxon>
        <taxon>Candidatus Tayloriibacteriota</taxon>
    </lineage>
</organism>